<reference evidence="2 3" key="1">
    <citation type="journal article" date="2022" name="Nat. Plants">
        <title>Genomes of leafy and leafless Platanthera orchids illuminate the evolution of mycoheterotrophy.</title>
        <authorList>
            <person name="Li M.H."/>
            <person name="Liu K.W."/>
            <person name="Li Z."/>
            <person name="Lu H.C."/>
            <person name="Ye Q.L."/>
            <person name="Zhang D."/>
            <person name="Wang J.Y."/>
            <person name="Li Y.F."/>
            <person name="Zhong Z.M."/>
            <person name="Liu X."/>
            <person name="Yu X."/>
            <person name="Liu D.K."/>
            <person name="Tu X.D."/>
            <person name="Liu B."/>
            <person name="Hao Y."/>
            <person name="Liao X.Y."/>
            <person name="Jiang Y.T."/>
            <person name="Sun W.H."/>
            <person name="Chen J."/>
            <person name="Chen Y.Q."/>
            <person name="Ai Y."/>
            <person name="Zhai J.W."/>
            <person name="Wu S.S."/>
            <person name="Zhou Z."/>
            <person name="Hsiao Y.Y."/>
            <person name="Wu W.L."/>
            <person name="Chen Y.Y."/>
            <person name="Lin Y.F."/>
            <person name="Hsu J.L."/>
            <person name="Li C.Y."/>
            <person name="Wang Z.W."/>
            <person name="Zhao X."/>
            <person name="Zhong W.Y."/>
            <person name="Ma X.K."/>
            <person name="Ma L."/>
            <person name="Huang J."/>
            <person name="Chen G.Z."/>
            <person name="Huang M.Z."/>
            <person name="Huang L."/>
            <person name="Peng D.H."/>
            <person name="Luo Y.B."/>
            <person name="Zou S.Q."/>
            <person name="Chen S.P."/>
            <person name="Lan S."/>
            <person name="Tsai W.C."/>
            <person name="Van de Peer Y."/>
            <person name="Liu Z.J."/>
        </authorList>
    </citation>
    <scope>NUCLEOTIDE SEQUENCE [LARGE SCALE GENOMIC DNA]</scope>
    <source>
        <strain evidence="2">Lor287</strain>
    </source>
</reference>
<protein>
    <submittedName>
        <fullName evidence="2">Mannose-1-phosphate guanylyltransferase 2</fullName>
    </submittedName>
</protein>
<proteinExistence type="predicted"/>
<keyword evidence="3" id="KW-1185">Reference proteome</keyword>
<accession>A0AAP0GF06</accession>
<evidence type="ECO:0000313" key="3">
    <source>
        <dbReference type="Proteomes" id="UP001418222"/>
    </source>
</evidence>
<keyword evidence="2" id="KW-0808">Transferase</keyword>
<feature type="domain" description="Nucleotidyl transferase" evidence="1">
    <location>
        <begin position="2"/>
        <end position="68"/>
    </location>
</feature>
<dbReference type="AlphaFoldDB" id="A0AAP0GF06"/>
<evidence type="ECO:0000313" key="2">
    <source>
        <dbReference type="EMBL" id="KAK8956790.1"/>
    </source>
</evidence>
<dbReference type="SUPFAM" id="SSF53448">
    <property type="entry name" value="Nucleotide-diphospho-sugar transferases"/>
    <property type="match status" value="1"/>
</dbReference>
<dbReference type="GO" id="GO:0016779">
    <property type="term" value="F:nucleotidyltransferase activity"/>
    <property type="evidence" value="ECO:0007669"/>
    <property type="project" value="UniProtKB-KW"/>
</dbReference>
<dbReference type="EMBL" id="JBBWWQ010000001">
    <property type="protein sequence ID" value="KAK8956790.1"/>
    <property type="molecule type" value="Genomic_DNA"/>
</dbReference>
<organism evidence="2 3">
    <name type="scientific">Platanthera zijinensis</name>
    <dbReference type="NCBI Taxonomy" id="2320716"/>
    <lineage>
        <taxon>Eukaryota</taxon>
        <taxon>Viridiplantae</taxon>
        <taxon>Streptophyta</taxon>
        <taxon>Embryophyta</taxon>
        <taxon>Tracheophyta</taxon>
        <taxon>Spermatophyta</taxon>
        <taxon>Magnoliopsida</taxon>
        <taxon>Liliopsida</taxon>
        <taxon>Asparagales</taxon>
        <taxon>Orchidaceae</taxon>
        <taxon>Orchidoideae</taxon>
        <taxon>Orchideae</taxon>
        <taxon>Orchidinae</taxon>
        <taxon>Platanthera</taxon>
    </lineage>
</organism>
<dbReference type="Gene3D" id="3.90.550.10">
    <property type="entry name" value="Spore Coat Polysaccharide Biosynthesis Protein SpsA, Chain A"/>
    <property type="match status" value="1"/>
</dbReference>
<name>A0AAP0GF06_9ASPA</name>
<comment type="caution">
    <text evidence="2">The sequence shown here is derived from an EMBL/GenBank/DDBJ whole genome shotgun (WGS) entry which is preliminary data.</text>
</comment>
<keyword evidence="2" id="KW-0548">Nucleotidyltransferase</keyword>
<dbReference type="InterPro" id="IPR005835">
    <property type="entry name" value="NTP_transferase_dom"/>
</dbReference>
<dbReference type="PANTHER" id="PTHR22572">
    <property type="entry name" value="SUGAR-1-PHOSPHATE GUANYL TRANSFERASE"/>
    <property type="match status" value="1"/>
</dbReference>
<gene>
    <name evidence="2" type="ORF">KSP39_PZI000418</name>
</gene>
<sequence length="185" mass="20306">MKALILVGGFGTKLRPLTLSVPKPLVDFANKPMILHQFNSVLGCLQIEALKEVGVTEVVLAINYQPEKVLDVGKTNEDVLADSREPNVKSAQEFDSESMSGPTFQHTGHVPGSWSIEALLQFTVGLPCLMALLFKQLKRDLHVLTGLQESLVEEQLLVVPPSLTAYLFTVVQDYGEFPTGVDLFL</sequence>
<dbReference type="Pfam" id="PF00483">
    <property type="entry name" value="NTP_transferase"/>
    <property type="match status" value="1"/>
</dbReference>
<dbReference type="InterPro" id="IPR029044">
    <property type="entry name" value="Nucleotide-diphossugar_trans"/>
</dbReference>
<dbReference type="InterPro" id="IPR050486">
    <property type="entry name" value="Mannose-1P_guanyltransferase"/>
</dbReference>
<dbReference type="Proteomes" id="UP001418222">
    <property type="component" value="Unassembled WGS sequence"/>
</dbReference>
<evidence type="ECO:0000259" key="1">
    <source>
        <dbReference type="Pfam" id="PF00483"/>
    </source>
</evidence>